<reference evidence="9 10" key="1">
    <citation type="submission" date="2019-07" db="EMBL/GenBank/DDBJ databases">
        <title>Caenimonas sedimenti sp. nov., isolated from activated sludge.</title>
        <authorList>
            <person name="Xu J."/>
        </authorList>
    </citation>
    <scope>NUCLEOTIDE SEQUENCE [LARGE SCALE GENOMIC DNA]</scope>
    <source>
        <strain evidence="9 10">HX-9-20</strain>
    </source>
</reference>
<dbReference type="EMBL" id="VOBQ01000024">
    <property type="protein sequence ID" value="TWO66950.1"/>
    <property type="molecule type" value="Genomic_DNA"/>
</dbReference>
<comment type="caution">
    <text evidence="9">The sequence shown here is derived from an EMBL/GenBank/DDBJ whole genome shotgun (WGS) entry which is preliminary data.</text>
</comment>
<feature type="compositionally biased region" description="Basic and acidic residues" evidence="6">
    <location>
        <begin position="65"/>
        <end position="79"/>
    </location>
</feature>
<feature type="transmembrane region" description="Helical" evidence="7">
    <location>
        <begin position="275"/>
        <end position="294"/>
    </location>
</feature>
<evidence type="ECO:0000256" key="5">
    <source>
        <dbReference type="ARBA" id="ARBA00023136"/>
    </source>
</evidence>
<dbReference type="OrthoDB" id="8903763at2"/>
<feature type="transmembrane region" description="Helical" evidence="7">
    <location>
        <begin position="213"/>
        <end position="231"/>
    </location>
</feature>
<feature type="transmembrane region" description="Helical" evidence="7">
    <location>
        <begin position="125"/>
        <end position="146"/>
    </location>
</feature>
<evidence type="ECO:0000256" key="3">
    <source>
        <dbReference type="ARBA" id="ARBA00022692"/>
    </source>
</evidence>
<evidence type="ECO:0000313" key="9">
    <source>
        <dbReference type="EMBL" id="TWO66950.1"/>
    </source>
</evidence>
<evidence type="ECO:0000256" key="4">
    <source>
        <dbReference type="ARBA" id="ARBA00022989"/>
    </source>
</evidence>
<name>A0A562ZH82_9BURK</name>
<dbReference type="PANTHER" id="PTHR32322">
    <property type="entry name" value="INNER MEMBRANE TRANSPORTER"/>
    <property type="match status" value="1"/>
</dbReference>
<dbReference type="InterPro" id="IPR000620">
    <property type="entry name" value="EamA_dom"/>
</dbReference>
<comment type="similarity">
    <text evidence="2">Belongs to the EamA transporter family.</text>
</comment>
<dbReference type="GO" id="GO:0016020">
    <property type="term" value="C:membrane"/>
    <property type="evidence" value="ECO:0007669"/>
    <property type="project" value="UniProtKB-SubCell"/>
</dbReference>
<dbReference type="Proteomes" id="UP000318199">
    <property type="component" value="Unassembled WGS sequence"/>
</dbReference>
<feature type="transmembrane region" description="Helical" evidence="7">
    <location>
        <begin position="32"/>
        <end position="52"/>
    </location>
</feature>
<feature type="transmembrane region" description="Helical" evidence="7">
    <location>
        <begin position="97"/>
        <end position="119"/>
    </location>
</feature>
<evidence type="ECO:0000259" key="8">
    <source>
        <dbReference type="Pfam" id="PF00892"/>
    </source>
</evidence>
<dbReference type="SUPFAM" id="SSF103481">
    <property type="entry name" value="Multidrug resistance efflux transporter EmrE"/>
    <property type="match status" value="2"/>
</dbReference>
<dbReference type="InterPro" id="IPR050638">
    <property type="entry name" value="AA-Vitamin_Transporters"/>
</dbReference>
<organism evidence="9 10">
    <name type="scientific">Caenimonas sedimenti</name>
    <dbReference type="NCBI Taxonomy" id="2596921"/>
    <lineage>
        <taxon>Bacteria</taxon>
        <taxon>Pseudomonadati</taxon>
        <taxon>Pseudomonadota</taxon>
        <taxon>Betaproteobacteria</taxon>
        <taxon>Burkholderiales</taxon>
        <taxon>Comamonadaceae</taxon>
        <taxon>Caenimonas</taxon>
    </lineage>
</organism>
<keyword evidence="3 7" id="KW-0812">Transmembrane</keyword>
<dbReference type="InterPro" id="IPR037185">
    <property type="entry name" value="EmrE-like"/>
</dbReference>
<gene>
    <name evidence="9" type="ORF">FN976_25790</name>
</gene>
<evidence type="ECO:0000256" key="1">
    <source>
        <dbReference type="ARBA" id="ARBA00004141"/>
    </source>
</evidence>
<dbReference type="Pfam" id="PF00892">
    <property type="entry name" value="EamA"/>
    <property type="match status" value="2"/>
</dbReference>
<feature type="transmembrane region" description="Helical" evidence="7">
    <location>
        <begin position="182"/>
        <end position="201"/>
    </location>
</feature>
<dbReference type="AlphaFoldDB" id="A0A562ZH82"/>
<accession>A0A562ZH82</accession>
<dbReference type="PANTHER" id="PTHR32322:SF2">
    <property type="entry name" value="EAMA DOMAIN-CONTAINING PROTEIN"/>
    <property type="match status" value="1"/>
</dbReference>
<evidence type="ECO:0000256" key="6">
    <source>
        <dbReference type="SAM" id="MobiDB-lite"/>
    </source>
</evidence>
<protein>
    <submittedName>
        <fullName evidence="9">DMT family transporter</fullName>
    </submittedName>
</protein>
<keyword evidence="10" id="KW-1185">Reference proteome</keyword>
<feature type="region of interest" description="Disordered" evidence="6">
    <location>
        <begin position="59"/>
        <end position="90"/>
    </location>
</feature>
<keyword evidence="5 7" id="KW-0472">Membrane</keyword>
<feature type="transmembrane region" description="Helical" evidence="7">
    <location>
        <begin position="300"/>
        <end position="317"/>
    </location>
</feature>
<feature type="domain" description="EamA" evidence="8">
    <location>
        <begin position="88"/>
        <end position="168"/>
    </location>
</feature>
<sequence length="330" mass="34500">MAAAGAGVLVGAAIVATRFAVAEVPPLTLAMLRYAIGFLCLLPFALAVVAGVRLRAHRQPTQSDGRQRETRGDRGDLGESRLAVSAQPNPSVPPRDLIAMCALGIGQFGILIALLNWGLQHVQAAQAALIFSLFPLLTLLLAAAFGREQVTPGLLAGVLLSIGGVAVSLAPKLQASTGGHWWGELAVLGAACTGALCSVLYRPYLQRYPTVPVSALAMLASVLFLAVVAVPEQWLTRVTTFSPGAWAAIVFIGVSSGIGYYLWLYALKHESPTRVTVFLSLNPVTAALLGWGLLGEVLDPTLLAALALIGAGLWLATRTPTAQEARERAG</sequence>
<evidence type="ECO:0000256" key="2">
    <source>
        <dbReference type="ARBA" id="ARBA00007362"/>
    </source>
</evidence>
<evidence type="ECO:0000313" key="10">
    <source>
        <dbReference type="Proteomes" id="UP000318199"/>
    </source>
</evidence>
<proteinExistence type="inferred from homology"/>
<keyword evidence="4 7" id="KW-1133">Transmembrane helix</keyword>
<comment type="subcellular location">
    <subcellularLocation>
        <location evidence="1">Membrane</location>
        <topology evidence="1">Multi-pass membrane protein</topology>
    </subcellularLocation>
</comment>
<feature type="transmembrane region" description="Helical" evidence="7">
    <location>
        <begin position="243"/>
        <end position="263"/>
    </location>
</feature>
<feature type="transmembrane region" description="Helical" evidence="7">
    <location>
        <begin position="153"/>
        <end position="170"/>
    </location>
</feature>
<evidence type="ECO:0000256" key="7">
    <source>
        <dbReference type="SAM" id="Phobius"/>
    </source>
</evidence>
<feature type="domain" description="EamA" evidence="8">
    <location>
        <begin position="181"/>
        <end position="317"/>
    </location>
</feature>